<sequence length="164" mass="18542">MSLQSKSQNEIAAWLKKWHEGADSLTSDYHHMFFTKDAKLTYANNETLVGRDKIIEFFSQVFPLLQSMHHSTRSFTIPADKNQIFLRDTISYVVKGDPEAKEITIPALGAFFLVDDAGDRIGKVDLKESDKEKTEEGAVIERLEVYLDASEVFARIVGVRDGTL</sequence>
<gene>
    <name evidence="1" type="ORF">LY89DRAFT_470617</name>
</gene>
<keyword evidence="2" id="KW-1185">Reference proteome</keyword>
<accession>A0A194XJX9</accession>
<evidence type="ECO:0000313" key="2">
    <source>
        <dbReference type="Proteomes" id="UP000070700"/>
    </source>
</evidence>
<dbReference type="RefSeq" id="XP_018074447.1">
    <property type="nucleotide sequence ID" value="XM_018207762.1"/>
</dbReference>
<name>A0A194XJX9_MOLSC</name>
<dbReference type="OrthoDB" id="9983368at2759"/>
<dbReference type="KEGG" id="psco:LY89DRAFT_470617"/>
<dbReference type="InParanoid" id="A0A194XJX9"/>
<evidence type="ECO:0008006" key="3">
    <source>
        <dbReference type="Google" id="ProtNLM"/>
    </source>
</evidence>
<reference evidence="1 2" key="1">
    <citation type="submission" date="2015-10" db="EMBL/GenBank/DDBJ databases">
        <title>Full genome of DAOMC 229536 Phialocephala scopiformis, a fungal endophyte of spruce producing the potent anti-insectan compound rugulosin.</title>
        <authorList>
            <consortium name="DOE Joint Genome Institute"/>
            <person name="Walker A.K."/>
            <person name="Frasz S.L."/>
            <person name="Seifert K.A."/>
            <person name="Miller J.D."/>
            <person name="Mondo S.J."/>
            <person name="Labutti K."/>
            <person name="Lipzen A."/>
            <person name="Dockter R."/>
            <person name="Kennedy M."/>
            <person name="Grigoriev I.V."/>
            <person name="Spatafora J.W."/>
        </authorList>
    </citation>
    <scope>NUCLEOTIDE SEQUENCE [LARGE SCALE GENOMIC DNA]</scope>
    <source>
        <strain evidence="1 2">CBS 120377</strain>
    </source>
</reference>
<dbReference type="EMBL" id="KQ947410">
    <property type="protein sequence ID" value="KUJ20092.1"/>
    <property type="molecule type" value="Genomic_DNA"/>
</dbReference>
<dbReference type="Gene3D" id="3.10.450.50">
    <property type="match status" value="1"/>
</dbReference>
<protein>
    <recommendedName>
        <fullName evidence="3">SnoaL-like domain-containing protein</fullName>
    </recommendedName>
</protein>
<dbReference type="SUPFAM" id="SSF54427">
    <property type="entry name" value="NTF2-like"/>
    <property type="match status" value="1"/>
</dbReference>
<dbReference type="GeneID" id="28817488"/>
<dbReference type="AlphaFoldDB" id="A0A194XJX9"/>
<dbReference type="InterPro" id="IPR032710">
    <property type="entry name" value="NTF2-like_dom_sf"/>
</dbReference>
<proteinExistence type="predicted"/>
<evidence type="ECO:0000313" key="1">
    <source>
        <dbReference type="EMBL" id="KUJ20092.1"/>
    </source>
</evidence>
<dbReference type="Proteomes" id="UP000070700">
    <property type="component" value="Unassembled WGS sequence"/>
</dbReference>
<organism evidence="1 2">
    <name type="scientific">Mollisia scopiformis</name>
    <name type="common">Conifer needle endophyte fungus</name>
    <name type="synonym">Phialocephala scopiformis</name>
    <dbReference type="NCBI Taxonomy" id="149040"/>
    <lineage>
        <taxon>Eukaryota</taxon>
        <taxon>Fungi</taxon>
        <taxon>Dikarya</taxon>
        <taxon>Ascomycota</taxon>
        <taxon>Pezizomycotina</taxon>
        <taxon>Leotiomycetes</taxon>
        <taxon>Helotiales</taxon>
        <taxon>Mollisiaceae</taxon>
        <taxon>Mollisia</taxon>
    </lineage>
</organism>